<dbReference type="PANTHER" id="PTHR12815">
    <property type="entry name" value="SORTING AND ASSEMBLY MACHINERY SAMM50 PROTEIN FAMILY MEMBER"/>
    <property type="match status" value="1"/>
</dbReference>
<keyword evidence="2 8" id="KW-1134">Transmembrane beta strand</keyword>
<evidence type="ECO:0000256" key="2">
    <source>
        <dbReference type="ARBA" id="ARBA00022452"/>
    </source>
</evidence>
<reference evidence="12" key="1">
    <citation type="submission" date="2017-08" db="EMBL/GenBank/DDBJ databases">
        <title>Direct submision.</title>
        <authorList>
            <person name="Kim S.-J."/>
            <person name="Rhee S.-K."/>
        </authorList>
    </citation>
    <scope>NUCLEOTIDE SEQUENCE [LARGE SCALE GENOMIC DNA]</scope>
    <source>
        <strain evidence="12">GI5</strain>
    </source>
</reference>
<dbReference type="GO" id="GO:1990063">
    <property type="term" value="C:Bam protein complex"/>
    <property type="evidence" value="ECO:0007669"/>
    <property type="project" value="TreeGrafter"/>
</dbReference>
<protein>
    <recommendedName>
        <fullName evidence="8 9">Outer membrane protein assembly factor BamA</fullName>
    </recommendedName>
</protein>
<dbReference type="PROSITE" id="PS51779">
    <property type="entry name" value="POTRA"/>
    <property type="match status" value="5"/>
</dbReference>
<evidence type="ECO:0000259" key="10">
    <source>
        <dbReference type="PROSITE" id="PS51779"/>
    </source>
</evidence>
<accession>A0A2K9LR79</accession>
<gene>
    <name evidence="8 11" type="primary">bamA</name>
    <name evidence="11" type="ORF">Kalk_04550</name>
</gene>
<comment type="subcellular location">
    <subcellularLocation>
        <location evidence="8">Cell outer membrane</location>
    </subcellularLocation>
    <subcellularLocation>
        <location evidence="1">Membrane</location>
    </subcellularLocation>
</comment>
<sequence length="773" mass="86086">MAFFANAAMADSFVIKDIRVEGLQRISAGAVFNVLPLQVGDEVNENILARSARILFKTGNFQDISLARDGDILVVQVSERPSIASIELDGNKSIETENLMQGLSQAGLSEGSVFQRVTLDRLKVELERQYIAQGRYGARVEPEVKPLPRNRVAINIKIKEGDVATISKVDIVGNTVFTDEELVENFELKESHMFSFFKGDDKYSREKLSGDLEKLSSFYQDRGYVNFRVESTQVSVTPDKSEVYITANISEGERFTVNEVKLTGDLKVPEADLRRLILLRSGQTFSRSLVTTSNELISKRLGNEGYTFANVNGVPSLSPAGDNTVDVTFYVDAGTRVYVRRINFLGNTKTRDEVLRREMRQMEGSWASGQLIENSKVRLERLGFFKGVTVETPRVPGEDDQVDVTYSVEEQPSGSIGASVGYQQGTGFVFGANLSQTNFLGTGNRVTIAANRSDIRDSISFSFLDPYYTIDGVSRGYSLFYQKTDISEDDVISNWASDRLGGNLTFGYPTSDISRLSFGIGFESVTVYGSRRSPLQVWELVGYDLYEANINGAFTQSEDFLNFPLTGSWSISTLNRGVFATRGSSHTVSLQITSPGSDLEYFKSSLQSQKYFPITQDWVLRLRSELGYLDAYGDDDKPPFYEHYYAGGFGSIRGYEDRSLGPREIQSAYDFGDPRAIGGNFLAEASAEFIFPMPFVKDSRSFRTLFFIDAGNVFDTHRKDEYGFELSEMRMSAGIALSWITGIGPLSFSLSKAFNDQPGDDVQSFQFSLGQPF</sequence>
<proteinExistence type="inferred from homology"/>
<dbReference type="GO" id="GO:0043165">
    <property type="term" value="P:Gram-negative-bacterium-type cell outer membrane assembly"/>
    <property type="evidence" value="ECO:0007669"/>
    <property type="project" value="UniProtKB-UniRule"/>
</dbReference>
<keyword evidence="12" id="KW-1185">Reference proteome</keyword>
<dbReference type="EMBL" id="CP022684">
    <property type="protein sequence ID" value="AUM14846.1"/>
    <property type="molecule type" value="Genomic_DNA"/>
</dbReference>
<dbReference type="InterPro" id="IPR000184">
    <property type="entry name" value="Bac_surfAg_D15"/>
</dbReference>
<dbReference type="OrthoDB" id="9803054at2"/>
<evidence type="ECO:0000256" key="7">
    <source>
        <dbReference type="ARBA" id="ARBA00023237"/>
    </source>
</evidence>
<evidence type="ECO:0000256" key="6">
    <source>
        <dbReference type="ARBA" id="ARBA00023136"/>
    </source>
</evidence>
<dbReference type="Gene3D" id="3.10.20.310">
    <property type="entry name" value="membrane protein fhac"/>
    <property type="match status" value="5"/>
</dbReference>
<name>A0A2K9LR79_9GAMM</name>
<feature type="domain" description="POTRA" evidence="10">
    <location>
        <begin position="337"/>
        <end position="411"/>
    </location>
</feature>
<dbReference type="PIRSF" id="PIRSF006076">
    <property type="entry name" value="OM_assembly_OMP85"/>
    <property type="match status" value="1"/>
</dbReference>
<dbReference type="FunFam" id="3.10.20.310:FF:000002">
    <property type="entry name" value="Outer membrane protein assembly factor BamA"/>
    <property type="match status" value="1"/>
</dbReference>
<feature type="domain" description="POTRA" evidence="10">
    <location>
        <begin position="255"/>
        <end position="334"/>
    </location>
</feature>
<evidence type="ECO:0000313" key="12">
    <source>
        <dbReference type="Proteomes" id="UP000235116"/>
    </source>
</evidence>
<feature type="domain" description="POTRA" evidence="10">
    <location>
        <begin position="81"/>
        <end position="161"/>
    </location>
</feature>
<evidence type="ECO:0000256" key="3">
    <source>
        <dbReference type="ARBA" id="ARBA00022692"/>
    </source>
</evidence>
<dbReference type="InterPro" id="IPR034746">
    <property type="entry name" value="POTRA"/>
</dbReference>
<organism evidence="11 12">
    <name type="scientific">Ketobacter alkanivorans</name>
    <dbReference type="NCBI Taxonomy" id="1917421"/>
    <lineage>
        <taxon>Bacteria</taxon>
        <taxon>Pseudomonadati</taxon>
        <taxon>Pseudomonadota</taxon>
        <taxon>Gammaproteobacteria</taxon>
        <taxon>Pseudomonadales</taxon>
        <taxon>Ketobacteraceae</taxon>
        <taxon>Ketobacter</taxon>
    </lineage>
</organism>
<dbReference type="Pfam" id="PF01103">
    <property type="entry name" value="Omp85"/>
    <property type="match status" value="1"/>
</dbReference>
<dbReference type="NCBIfam" id="TIGR03303">
    <property type="entry name" value="OM_YaeT"/>
    <property type="match status" value="1"/>
</dbReference>
<evidence type="ECO:0000313" key="11">
    <source>
        <dbReference type="EMBL" id="AUM14846.1"/>
    </source>
</evidence>
<dbReference type="KEGG" id="kak:Kalk_04550"/>
<comment type="similarity">
    <text evidence="8">Belongs to the BamA family.</text>
</comment>
<feature type="domain" description="POTRA" evidence="10">
    <location>
        <begin position="13"/>
        <end position="80"/>
    </location>
</feature>
<keyword evidence="7 8" id="KW-0998">Cell outer membrane</keyword>
<comment type="function">
    <text evidence="8">Part of the outer membrane protein assembly complex, which is involved in assembly and insertion of beta-barrel proteins into the outer membrane.</text>
</comment>
<evidence type="ECO:0000256" key="4">
    <source>
        <dbReference type="ARBA" id="ARBA00022729"/>
    </source>
</evidence>
<dbReference type="PANTHER" id="PTHR12815:SF23">
    <property type="entry name" value="OUTER MEMBRANE PROTEIN ASSEMBLY FACTOR BAMA"/>
    <property type="match status" value="1"/>
</dbReference>
<keyword evidence="5 8" id="KW-0677">Repeat</keyword>
<keyword evidence="4 8" id="KW-0732">Signal</keyword>
<dbReference type="GO" id="GO:0051205">
    <property type="term" value="P:protein insertion into membrane"/>
    <property type="evidence" value="ECO:0007669"/>
    <property type="project" value="UniProtKB-UniRule"/>
</dbReference>
<evidence type="ECO:0000256" key="5">
    <source>
        <dbReference type="ARBA" id="ARBA00022737"/>
    </source>
</evidence>
<dbReference type="Proteomes" id="UP000235116">
    <property type="component" value="Chromosome"/>
</dbReference>
<evidence type="ECO:0000256" key="9">
    <source>
        <dbReference type="NCBIfam" id="TIGR03303"/>
    </source>
</evidence>
<keyword evidence="6 8" id="KW-0472">Membrane</keyword>
<dbReference type="Pfam" id="PF07244">
    <property type="entry name" value="POTRA"/>
    <property type="match status" value="4"/>
</dbReference>
<dbReference type="InterPro" id="IPR039910">
    <property type="entry name" value="D15-like"/>
</dbReference>
<dbReference type="InterPro" id="IPR023707">
    <property type="entry name" value="OM_assembly_BamA"/>
</dbReference>
<dbReference type="HAMAP" id="MF_01430">
    <property type="entry name" value="OM_assembly_BamA"/>
    <property type="match status" value="1"/>
</dbReference>
<dbReference type="RefSeq" id="WP_101896214.1">
    <property type="nucleotide sequence ID" value="NZ_CP022684.1"/>
</dbReference>
<dbReference type="Gene3D" id="2.40.160.50">
    <property type="entry name" value="membrane protein fhac: a member of the omp85/tpsb transporter family"/>
    <property type="match status" value="1"/>
</dbReference>
<evidence type="ECO:0000256" key="8">
    <source>
        <dbReference type="HAMAP-Rule" id="MF_01430"/>
    </source>
</evidence>
<comment type="subunit">
    <text evidence="8">Part of the Bam complex.</text>
</comment>
<evidence type="ECO:0000256" key="1">
    <source>
        <dbReference type="ARBA" id="ARBA00004370"/>
    </source>
</evidence>
<keyword evidence="3 8" id="KW-0812">Transmembrane</keyword>
<dbReference type="InterPro" id="IPR010827">
    <property type="entry name" value="BamA/TamA_POTRA"/>
</dbReference>
<feature type="domain" description="POTRA" evidence="10">
    <location>
        <begin position="164"/>
        <end position="252"/>
    </location>
</feature>
<dbReference type="AlphaFoldDB" id="A0A2K9LR79"/>
<dbReference type="FunFam" id="3.10.20.310:FF:000001">
    <property type="entry name" value="Outer membrane protein assembly factor BamA"/>
    <property type="match status" value="1"/>
</dbReference>